<accession>A0ABV6Z354</accession>
<comment type="caution">
    <text evidence="2">The sequence shown here is derived from an EMBL/GenBank/DDBJ whole genome shotgun (WGS) entry which is preliminary data.</text>
</comment>
<keyword evidence="1" id="KW-0812">Transmembrane</keyword>
<evidence type="ECO:0008006" key="4">
    <source>
        <dbReference type="Google" id="ProtNLM"/>
    </source>
</evidence>
<name>A0ABV6Z354_UNCC1</name>
<dbReference type="EMBL" id="JBHPBY010000382">
    <property type="protein sequence ID" value="MFC1852873.1"/>
    <property type="molecule type" value="Genomic_DNA"/>
</dbReference>
<keyword evidence="1" id="KW-1133">Transmembrane helix</keyword>
<sequence length="243" mass="27709">MPESDLYFPHEESITITSGAELSRNITLRQNFGTLKITSNLEGYTVFIEDRQNRELSSGHSARLKPGRYKFRIEKENCEPVSGEVFISRGATEIFSMNFVLQQGRIIAYTTPSGADIRLLDERGQEIARGETLDRIVPVGPYRLIARLSGYRDVERRVEATDGFKEPIKLEFSQPVKEPKVNDYVATQMKPPSKTGRDQKDRKKWYKKWWVWTIGVAVVGGGVYAALPAEDSEEETHVTVSWY</sequence>
<feature type="transmembrane region" description="Helical" evidence="1">
    <location>
        <begin position="209"/>
        <end position="227"/>
    </location>
</feature>
<proteinExistence type="predicted"/>
<organism evidence="2 3">
    <name type="scientific">candidate division CSSED10-310 bacterium</name>
    <dbReference type="NCBI Taxonomy" id="2855610"/>
    <lineage>
        <taxon>Bacteria</taxon>
        <taxon>Bacteria division CSSED10-310</taxon>
    </lineage>
</organism>
<evidence type="ECO:0000256" key="1">
    <source>
        <dbReference type="SAM" id="Phobius"/>
    </source>
</evidence>
<keyword evidence="1" id="KW-0472">Membrane</keyword>
<dbReference type="Proteomes" id="UP001594351">
    <property type="component" value="Unassembled WGS sequence"/>
</dbReference>
<keyword evidence="3" id="KW-1185">Reference proteome</keyword>
<evidence type="ECO:0000313" key="3">
    <source>
        <dbReference type="Proteomes" id="UP001594351"/>
    </source>
</evidence>
<reference evidence="2 3" key="1">
    <citation type="submission" date="2024-09" db="EMBL/GenBank/DDBJ databases">
        <title>Laminarin stimulates single cell rates of sulfate reduction while oxygen inhibits transcriptomic activity in coastal marine sediment.</title>
        <authorList>
            <person name="Lindsay M."/>
            <person name="Orcutt B."/>
            <person name="Emerson D."/>
            <person name="Stepanauskas R."/>
            <person name="D'Angelo T."/>
        </authorList>
    </citation>
    <scope>NUCLEOTIDE SEQUENCE [LARGE SCALE GENOMIC DNA]</scope>
    <source>
        <strain evidence="2">SAG AM-311-K15</strain>
    </source>
</reference>
<protein>
    <recommendedName>
        <fullName evidence="4">PEGA domain-containing protein</fullName>
    </recommendedName>
</protein>
<evidence type="ECO:0000313" key="2">
    <source>
        <dbReference type="EMBL" id="MFC1852873.1"/>
    </source>
</evidence>
<gene>
    <name evidence="2" type="ORF">ACFL27_21960</name>
</gene>